<dbReference type="EMBL" id="JACHXZ010000001">
    <property type="protein sequence ID" value="MBB3166971.1"/>
    <property type="molecule type" value="Genomic_DNA"/>
</dbReference>
<dbReference type="AlphaFoldDB" id="A0A839UJM5"/>
<feature type="transmembrane region" description="Helical" evidence="8">
    <location>
        <begin position="12"/>
        <end position="34"/>
    </location>
</feature>
<proteinExistence type="inferred from homology"/>
<comment type="subcellular location">
    <subcellularLocation>
        <location evidence="1">Cell membrane</location>
        <topology evidence="1">Multi-pass membrane protein</topology>
    </subcellularLocation>
</comment>
<keyword evidence="7 8" id="KW-0472">Membrane</keyword>
<feature type="transmembrane region" description="Helical" evidence="8">
    <location>
        <begin position="105"/>
        <end position="122"/>
    </location>
</feature>
<evidence type="ECO:0000256" key="1">
    <source>
        <dbReference type="ARBA" id="ARBA00004651"/>
    </source>
</evidence>
<gene>
    <name evidence="10" type="ORF">FHS30_000147</name>
</gene>
<comment type="caution">
    <text evidence="10">The sequence shown here is derived from an EMBL/GenBank/DDBJ whole genome shotgun (WGS) entry which is preliminary data.</text>
</comment>
<keyword evidence="3" id="KW-0813">Transport</keyword>
<keyword evidence="6 8" id="KW-1133">Transmembrane helix</keyword>
<organism evidence="10 11">
    <name type="scientific">Simiduia aestuariiviva</name>
    <dbReference type="NCBI Taxonomy" id="1510459"/>
    <lineage>
        <taxon>Bacteria</taxon>
        <taxon>Pseudomonadati</taxon>
        <taxon>Pseudomonadota</taxon>
        <taxon>Gammaproteobacteria</taxon>
        <taxon>Cellvibrionales</taxon>
        <taxon>Cellvibrionaceae</taxon>
        <taxon>Simiduia</taxon>
    </lineage>
</organism>
<dbReference type="SUPFAM" id="SSF103481">
    <property type="entry name" value="Multidrug resistance efflux transporter EmrE"/>
    <property type="match status" value="2"/>
</dbReference>
<dbReference type="Proteomes" id="UP000559987">
    <property type="component" value="Unassembled WGS sequence"/>
</dbReference>
<feature type="transmembrane region" description="Helical" evidence="8">
    <location>
        <begin position="129"/>
        <end position="147"/>
    </location>
</feature>
<feature type="transmembrane region" description="Helical" evidence="8">
    <location>
        <begin position="242"/>
        <end position="259"/>
    </location>
</feature>
<evidence type="ECO:0000313" key="11">
    <source>
        <dbReference type="Proteomes" id="UP000559987"/>
    </source>
</evidence>
<evidence type="ECO:0000259" key="9">
    <source>
        <dbReference type="Pfam" id="PF00892"/>
    </source>
</evidence>
<feature type="transmembrane region" description="Helical" evidence="8">
    <location>
        <begin position="211"/>
        <end position="230"/>
    </location>
</feature>
<dbReference type="PANTHER" id="PTHR22911">
    <property type="entry name" value="ACYL-MALONYL CONDENSING ENZYME-RELATED"/>
    <property type="match status" value="1"/>
</dbReference>
<feature type="transmembrane region" description="Helical" evidence="8">
    <location>
        <begin position="271"/>
        <end position="289"/>
    </location>
</feature>
<sequence>MEFTREQKLGVSLAVGAFFLWGLFPIFLKAISIIPPLELVAHRIVWSWLFVLLAIVVTRQLSRLLGHYRQPKMLLALLASTLLLGANWFLFVYAVNTGKVLEASLAYYINPLLNMALGGVFLSERLRPLQWLAVALACTGVAIEVAVFGSVPWLALGMASTFALYGLIRKLAPIDSLNGMMIECTYLLLPALAYLWFYGQATFALLTDTHWALLAVFGPVSTVPLMMFASAARKIQYTTMGFLQYIGPTMMFFLAVWIYNETFGPAKTTTFSFIWLGVACFCADVIWRARRKPPIKAIS</sequence>
<feature type="transmembrane region" description="Helical" evidence="8">
    <location>
        <begin position="73"/>
        <end position="93"/>
    </location>
</feature>
<comment type="similarity">
    <text evidence="2">Belongs to the EamA transporter family.</text>
</comment>
<evidence type="ECO:0000256" key="4">
    <source>
        <dbReference type="ARBA" id="ARBA00022475"/>
    </source>
</evidence>
<dbReference type="RefSeq" id="WP_183907312.1">
    <property type="nucleotide sequence ID" value="NZ_JACHXZ010000001.1"/>
</dbReference>
<feature type="transmembrane region" description="Helical" evidence="8">
    <location>
        <begin position="180"/>
        <end position="199"/>
    </location>
</feature>
<dbReference type="InterPro" id="IPR004626">
    <property type="entry name" value="RarD"/>
</dbReference>
<dbReference type="InterPro" id="IPR037185">
    <property type="entry name" value="EmrE-like"/>
</dbReference>
<keyword evidence="11" id="KW-1185">Reference proteome</keyword>
<evidence type="ECO:0000256" key="3">
    <source>
        <dbReference type="ARBA" id="ARBA00022448"/>
    </source>
</evidence>
<keyword evidence="5 8" id="KW-0812">Transmembrane</keyword>
<evidence type="ECO:0000256" key="8">
    <source>
        <dbReference type="SAM" id="Phobius"/>
    </source>
</evidence>
<evidence type="ECO:0000256" key="7">
    <source>
        <dbReference type="ARBA" id="ARBA00023136"/>
    </source>
</evidence>
<dbReference type="GO" id="GO:0005886">
    <property type="term" value="C:plasma membrane"/>
    <property type="evidence" value="ECO:0007669"/>
    <property type="project" value="UniProtKB-SubCell"/>
</dbReference>
<protein>
    <submittedName>
        <fullName evidence="10">Chloramphenicol-sensitive protein RarD</fullName>
    </submittedName>
</protein>
<feature type="domain" description="EamA" evidence="9">
    <location>
        <begin position="9"/>
        <end position="143"/>
    </location>
</feature>
<reference evidence="10 11" key="1">
    <citation type="submission" date="2020-08" db="EMBL/GenBank/DDBJ databases">
        <title>Genomic Encyclopedia of Type Strains, Phase III (KMG-III): the genomes of soil and plant-associated and newly described type strains.</title>
        <authorList>
            <person name="Whitman W."/>
        </authorList>
    </citation>
    <scope>NUCLEOTIDE SEQUENCE [LARGE SCALE GENOMIC DNA]</scope>
    <source>
        <strain evidence="10 11">CECT 8571</strain>
    </source>
</reference>
<evidence type="ECO:0000256" key="2">
    <source>
        <dbReference type="ARBA" id="ARBA00007362"/>
    </source>
</evidence>
<evidence type="ECO:0000256" key="6">
    <source>
        <dbReference type="ARBA" id="ARBA00022989"/>
    </source>
</evidence>
<dbReference type="PANTHER" id="PTHR22911:SF137">
    <property type="entry name" value="SOLUTE CARRIER FAMILY 35 MEMBER G2-RELATED"/>
    <property type="match status" value="1"/>
</dbReference>
<dbReference type="Gene3D" id="1.10.3730.20">
    <property type="match status" value="1"/>
</dbReference>
<evidence type="ECO:0000256" key="5">
    <source>
        <dbReference type="ARBA" id="ARBA00022692"/>
    </source>
</evidence>
<dbReference type="NCBIfam" id="TIGR00688">
    <property type="entry name" value="rarD"/>
    <property type="match status" value="1"/>
</dbReference>
<accession>A0A839UJM5</accession>
<name>A0A839UJM5_9GAMM</name>
<evidence type="ECO:0000313" key="10">
    <source>
        <dbReference type="EMBL" id="MBB3166971.1"/>
    </source>
</evidence>
<keyword evidence="4" id="KW-1003">Cell membrane</keyword>
<dbReference type="InterPro" id="IPR000620">
    <property type="entry name" value="EamA_dom"/>
</dbReference>
<dbReference type="Pfam" id="PF00892">
    <property type="entry name" value="EamA"/>
    <property type="match status" value="1"/>
</dbReference>
<feature type="transmembrane region" description="Helical" evidence="8">
    <location>
        <begin position="40"/>
        <end position="61"/>
    </location>
</feature>